<evidence type="ECO:0000313" key="2">
    <source>
        <dbReference type="EMBL" id="KAJ5145662.1"/>
    </source>
</evidence>
<evidence type="ECO:0000313" key="3">
    <source>
        <dbReference type="Proteomes" id="UP001149079"/>
    </source>
</evidence>
<name>A0A9W9LAW6_9EURO</name>
<feature type="compositionally biased region" description="Low complexity" evidence="1">
    <location>
        <begin position="9"/>
        <end position="20"/>
    </location>
</feature>
<accession>A0A9W9LAW6</accession>
<proteinExistence type="predicted"/>
<sequence>MDQIEKIRTSSATDSASSDSEILPREPVFSLSGYTNLSEALKFIASEATPEYALFVDIPLKWGQRILERLEKDDGKIFGRKYRYTWNSHERTLRLSMPSPIHEAVTSWYFQMTLTWVSNGIITLEEAKEATPSTNTPFTMPASPYQQSTKIPDVAVTPDDGQSLPSFVIEVGWTEPMTALQADMELLLCGSEGQIQMGLVVKWYLQRRTGTVRGTACLWALDAYGRLTKQQEEVYHLPTTSKWASGAQPHSRPVVAGVFGRDA</sequence>
<dbReference type="OrthoDB" id="4368470at2759"/>
<dbReference type="RefSeq" id="XP_056526136.1">
    <property type="nucleotide sequence ID" value="XM_056660970.1"/>
</dbReference>
<dbReference type="GeneID" id="81400140"/>
<dbReference type="Proteomes" id="UP001149079">
    <property type="component" value="Unassembled WGS sequence"/>
</dbReference>
<comment type="caution">
    <text evidence="2">The sequence shown here is derived from an EMBL/GenBank/DDBJ whole genome shotgun (WGS) entry which is preliminary data.</text>
</comment>
<gene>
    <name evidence="2" type="ORF">N7515_000226</name>
</gene>
<reference evidence="2" key="1">
    <citation type="submission" date="2022-11" db="EMBL/GenBank/DDBJ databases">
        <authorList>
            <person name="Petersen C."/>
        </authorList>
    </citation>
    <scope>NUCLEOTIDE SEQUENCE</scope>
    <source>
        <strain evidence="2">IBT 22155</strain>
    </source>
</reference>
<evidence type="ECO:0000256" key="1">
    <source>
        <dbReference type="SAM" id="MobiDB-lite"/>
    </source>
</evidence>
<dbReference type="AlphaFoldDB" id="A0A9W9LAW6"/>
<feature type="region of interest" description="Disordered" evidence="1">
    <location>
        <begin position="1"/>
        <end position="21"/>
    </location>
</feature>
<organism evidence="2 3">
    <name type="scientific">Penicillium bovifimosum</name>
    <dbReference type="NCBI Taxonomy" id="126998"/>
    <lineage>
        <taxon>Eukaryota</taxon>
        <taxon>Fungi</taxon>
        <taxon>Dikarya</taxon>
        <taxon>Ascomycota</taxon>
        <taxon>Pezizomycotina</taxon>
        <taxon>Eurotiomycetes</taxon>
        <taxon>Eurotiomycetidae</taxon>
        <taxon>Eurotiales</taxon>
        <taxon>Aspergillaceae</taxon>
        <taxon>Penicillium</taxon>
    </lineage>
</organism>
<dbReference type="EMBL" id="JAPQKL010000001">
    <property type="protein sequence ID" value="KAJ5145662.1"/>
    <property type="molecule type" value="Genomic_DNA"/>
</dbReference>
<reference evidence="2" key="2">
    <citation type="journal article" date="2023" name="IMA Fungus">
        <title>Comparative genomic study of the Penicillium genus elucidates a diverse pangenome and 15 lateral gene transfer events.</title>
        <authorList>
            <person name="Petersen C."/>
            <person name="Sorensen T."/>
            <person name="Nielsen M.R."/>
            <person name="Sondergaard T.E."/>
            <person name="Sorensen J.L."/>
            <person name="Fitzpatrick D.A."/>
            <person name="Frisvad J.C."/>
            <person name="Nielsen K.L."/>
        </authorList>
    </citation>
    <scope>NUCLEOTIDE SEQUENCE</scope>
    <source>
        <strain evidence="2">IBT 22155</strain>
    </source>
</reference>
<keyword evidence="3" id="KW-1185">Reference proteome</keyword>
<protein>
    <submittedName>
        <fullName evidence="2">Uncharacterized protein</fullName>
    </submittedName>
</protein>